<dbReference type="GO" id="GO:0071037">
    <property type="term" value="P:nuclear polyadenylation-dependent snRNA catabolic process"/>
    <property type="evidence" value="ECO:0007669"/>
    <property type="project" value="TreeGrafter"/>
</dbReference>
<feature type="signal peptide" evidence="11">
    <location>
        <begin position="1"/>
        <end position="17"/>
    </location>
</feature>
<dbReference type="GO" id="GO:0071051">
    <property type="term" value="P:poly(A)-dependent snoRNA 3'-end processing"/>
    <property type="evidence" value="ECO:0007669"/>
    <property type="project" value="TreeGrafter"/>
</dbReference>
<evidence type="ECO:0000256" key="1">
    <source>
        <dbReference type="ARBA" id="ARBA00004123"/>
    </source>
</evidence>
<dbReference type="Gene3D" id="3.30.420.10">
    <property type="entry name" value="Ribonuclease H-like superfamily/Ribonuclease H"/>
    <property type="match status" value="1"/>
</dbReference>
<evidence type="ECO:0000256" key="9">
    <source>
        <dbReference type="ARBA" id="ARBA00070365"/>
    </source>
</evidence>
<dbReference type="GO" id="GO:0071038">
    <property type="term" value="P:TRAMP-dependent tRNA surveillance pathway"/>
    <property type="evidence" value="ECO:0007669"/>
    <property type="project" value="TreeGrafter"/>
</dbReference>
<comment type="similarity">
    <text evidence="8">Belongs to the exosome component 10/RRP6 family.</text>
</comment>
<dbReference type="GO" id="GO:0071035">
    <property type="term" value="P:nuclear polyadenylation-dependent rRNA catabolic process"/>
    <property type="evidence" value="ECO:0007669"/>
    <property type="project" value="TreeGrafter"/>
</dbReference>
<dbReference type="PANTHER" id="PTHR12124">
    <property type="entry name" value="POLYMYOSITIS/SCLERODERMA AUTOANTIGEN-RELATED"/>
    <property type="match status" value="1"/>
</dbReference>
<feature type="compositionally biased region" description="Basic and acidic residues" evidence="10">
    <location>
        <begin position="762"/>
        <end position="773"/>
    </location>
</feature>
<keyword evidence="2" id="KW-0698">rRNA processing</keyword>
<dbReference type="Pfam" id="PF01612">
    <property type="entry name" value="DNA_pol_A_exo1"/>
    <property type="match status" value="1"/>
</dbReference>
<keyword evidence="3" id="KW-0540">Nuclease</keyword>
<name>A0A8D8QWX4_9HEMI</name>
<dbReference type="PROSITE" id="PS50967">
    <property type="entry name" value="HRDC"/>
    <property type="match status" value="1"/>
</dbReference>
<dbReference type="InterPro" id="IPR036397">
    <property type="entry name" value="RNaseH_sf"/>
</dbReference>
<dbReference type="GO" id="GO:0000176">
    <property type="term" value="C:nuclear exosome (RNase complex)"/>
    <property type="evidence" value="ECO:0007669"/>
    <property type="project" value="InterPro"/>
</dbReference>
<evidence type="ECO:0000256" key="7">
    <source>
        <dbReference type="ARBA" id="ARBA00023242"/>
    </source>
</evidence>
<proteinExistence type="inferred from homology"/>
<evidence type="ECO:0000259" key="12">
    <source>
        <dbReference type="PROSITE" id="PS50967"/>
    </source>
</evidence>
<dbReference type="SMART" id="SM00474">
    <property type="entry name" value="35EXOc"/>
    <property type="match status" value="1"/>
</dbReference>
<dbReference type="FunFam" id="1.10.150.80:FF:000001">
    <property type="entry name" value="Putative exosome component 10"/>
    <property type="match status" value="1"/>
</dbReference>
<keyword evidence="11" id="KW-0732">Signal</keyword>
<dbReference type="InterPro" id="IPR012337">
    <property type="entry name" value="RNaseH-like_sf"/>
</dbReference>
<organism evidence="13">
    <name type="scientific">Cacopsylla melanoneura</name>
    <dbReference type="NCBI Taxonomy" id="428564"/>
    <lineage>
        <taxon>Eukaryota</taxon>
        <taxon>Metazoa</taxon>
        <taxon>Ecdysozoa</taxon>
        <taxon>Arthropoda</taxon>
        <taxon>Hexapoda</taxon>
        <taxon>Insecta</taxon>
        <taxon>Pterygota</taxon>
        <taxon>Neoptera</taxon>
        <taxon>Paraneoptera</taxon>
        <taxon>Hemiptera</taxon>
        <taxon>Sternorrhyncha</taxon>
        <taxon>Psylloidea</taxon>
        <taxon>Psyllidae</taxon>
        <taxon>Psyllinae</taxon>
        <taxon>Cacopsylla</taxon>
    </lineage>
</organism>
<feature type="compositionally biased region" description="Basic and acidic residues" evidence="10">
    <location>
        <begin position="742"/>
        <end position="751"/>
    </location>
</feature>
<dbReference type="GO" id="GO:0071044">
    <property type="term" value="P:histone mRNA catabolic process"/>
    <property type="evidence" value="ECO:0007669"/>
    <property type="project" value="TreeGrafter"/>
</dbReference>
<evidence type="ECO:0000256" key="8">
    <source>
        <dbReference type="ARBA" id="ARBA00043957"/>
    </source>
</evidence>
<dbReference type="InterPro" id="IPR044876">
    <property type="entry name" value="HRDC_dom_sf"/>
</dbReference>
<dbReference type="Pfam" id="PF00570">
    <property type="entry name" value="HRDC"/>
    <property type="match status" value="1"/>
</dbReference>
<dbReference type="EMBL" id="HBUF01109786">
    <property type="protein sequence ID" value="CAG6639940.1"/>
    <property type="molecule type" value="Transcribed_RNA"/>
</dbReference>
<dbReference type="SMART" id="SM00341">
    <property type="entry name" value="HRDC"/>
    <property type="match status" value="1"/>
</dbReference>
<dbReference type="PANTHER" id="PTHR12124:SF47">
    <property type="entry name" value="EXOSOME COMPONENT 10"/>
    <property type="match status" value="1"/>
</dbReference>
<feature type="chain" id="PRO_5034659019" description="Exosome complex component 10 homolog" evidence="11">
    <location>
        <begin position="18"/>
        <end position="867"/>
    </location>
</feature>
<comment type="subcellular location">
    <subcellularLocation>
        <location evidence="1">Nucleus</location>
    </subcellularLocation>
</comment>
<dbReference type="FunFam" id="3.30.420.10:FF:000059">
    <property type="entry name" value="Exosome complex exonuclease Rrp6"/>
    <property type="match status" value="1"/>
</dbReference>
<evidence type="ECO:0000256" key="11">
    <source>
        <dbReference type="SAM" id="SignalP"/>
    </source>
</evidence>
<dbReference type="GO" id="GO:0071036">
    <property type="term" value="P:nuclear polyadenylation-dependent snoRNA catabolic process"/>
    <property type="evidence" value="ECO:0007669"/>
    <property type="project" value="TreeGrafter"/>
</dbReference>
<feature type="domain" description="HRDC" evidence="12">
    <location>
        <begin position="491"/>
        <end position="571"/>
    </location>
</feature>
<keyword evidence="5" id="KW-0271">Exosome</keyword>
<keyword evidence="6" id="KW-0269">Exonuclease</keyword>
<dbReference type="InterPro" id="IPR045092">
    <property type="entry name" value="Rrp6-like"/>
</dbReference>
<protein>
    <recommendedName>
        <fullName evidence="9">Exosome complex component 10 homolog</fullName>
    </recommendedName>
</protein>
<dbReference type="GO" id="GO:0000175">
    <property type="term" value="F:3'-5'-RNA exonuclease activity"/>
    <property type="evidence" value="ECO:0007669"/>
    <property type="project" value="InterPro"/>
</dbReference>
<dbReference type="SUPFAM" id="SSF53098">
    <property type="entry name" value="Ribonuclease H-like"/>
    <property type="match status" value="1"/>
</dbReference>
<keyword evidence="4" id="KW-0378">Hydrolase</keyword>
<evidence type="ECO:0000256" key="2">
    <source>
        <dbReference type="ARBA" id="ARBA00022552"/>
    </source>
</evidence>
<keyword evidence="7" id="KW-0539">Nucleus</keyword>
<evidence type="ECO:0000256" key="10">
    <source>
        <dbReference type="SAM" id="MobiDB-lite"/>
    </source>
</evidence>
<dbReference type="InterPro" id="IPR049559">
    <property type="entry name" value="Rrp6p-like_exo"/>
</dbReference>
<dbReference type="GO" id="GO:0071040">
    <property type="term" value="P:nuclear polyadenylation-dependent antisense transcript catabolic process"/>
    <property type="evidence" value="ECO:0007669"/>
    <property type="project" value="TreeGrafter"/>
</dbReference>
<dbReference type="InterPro" id="IPR002562">
    <property type="entry name" value="3'-5'_exonuclease_dom"/>
</dbReference>
<evidence type="ECO:0000256" key="6">
    <source>
        <dbReference type="ARBA" id="ARBA00022839"/>
    </source>
</evidence>
<accession>A0A8D8QWX4</accession>
<dbReference type="Pfam" id="PF08066">
    <property type="entry name" value="PMC2NT"/>
    <property type="match status" value="1"/>
</dbReference>
<dbReference type="GO" id="GO:0071039">
    <property type="term" value="P:nuclear polyadenylation-dependent CUT catabolic process"/>
    <property type="evidence" value="ECO:0007669"/>
    <property type="project" value="TreeGrafter"/>
</dbReference>
<evidence type="ECO:0000256" key="3">
    <source>
        <dbReference type="ARBA" id="ARBA00022722"/>
    </source>
</evidence>
<dbReference type="InterPro" id="IPR002121">
    <property type="entry name" value="HRDC_dom"/>
</dbReference>
<dbReference type="SUPFAM" id="SSF47819">
    <property type="entry name" value="HRDC-like"/>
    <property type="match status" value="1"/>
</dbReference>
<dbReference type="AlphaFoldDB" id="A0A8D8QWX4"/>
<feature type="compositionally biased region" description="Basic and acidic residues" evidence="10">
    <location>
        <begin position="779"/>
        <end position="812"/>
    </location>
</feature>
<dbReference type="InterPro" id="IPR010997">
    <property type="entry name" value="HRDC-like_sf"/>
</dbReference>
<evidence type="ECO:0000313" key="13">
    <source>
        <dbReference type="EMBL" id="CAG6639940.1"/>
    </source>
</evidence>
<dbReference type="Gene3D" id="1.10.150.80">
    <property type="entry name" value="HRDC domain"/>
    <property type="match status" value="1"/>
</dbReference>
<dbReference type="GO" id="GO:0000467">
    <property type="term" value="P:exonucleolytic trimming to generate mature 3'-end of 5.8S rRNA from tricistronic rRNA transcript (SSU-rRNA, 5.8S rRNA, LSU-rRNA)"/>
    <property type="evidence" value="ECO:0007669"/>
    <property type="project" value="InterPro"/>
</dbReference>
<feature type="region of interest" description="Disordered" evidence="10">
    <location>
        <begin position="742"/>
        <end position="867"/>
    </location>
</feature>
<dbReference type="GO" id="GO:0003727">
    <property type="term" value="F:single-stranded RNA binding"/>
    <property type="evidence" value="ECO:0007669"/>
    <property type="project" value="TreeGrafter"/>
</dbReference>
<dbReference type="GO" id="GO:0005730">
    <property type="term" value="C:nucleolus"/>
    <property type="evidence" value="ECO:0007669"/>
    <property type="project" value="TreeGrafter"/>
</dbReference>
<dbReference type="CDD" id="cd06147">
    <property type="entry name" value="Rrp6p_like_exo"/>
    <property type="match status" value="1"/>
</dbReference>
<dbReference type="InterPro" id="IPR012588">
    <property type="entry name" value="Exosome-assoc_fac_Rrp6_N"/>
</dbReference>
<feature type="region of interest" description="Disordered" evidence="10">
    <location>
        <begin position="690"/>
        <end position="711"/>
    </location>
</feature>
<evidence type="ECO:0000256" key="4">
    <source>
        <dbReference type="ARBA" id="ARBA00022801"/>
    </source>
</evidence>
<evidence type="ECO:0000256" key="5">
    <source>
        <dbReference type="ARBA" id="ARBA00022835"/>
    </source>
</evidence>
<reference evidence="13" key="1">
    <citation type="submission" date="2021-05" db="EMBL/GenBank/DDBJ databases">
        <authorList>
            <person name="Alioto T."/>
            <person name="Alioto T."/>
            <person name="Gomez Garrido J."/>
        </authorList>
    </citation>
    <scope>NUCLEOTIDE SEQUENCE</scope>
</reference>
<dbReference type="GO" id="GO:0000166">
    <property type="term" value="F:nucleotide binding"/>
    <property type="evidence" value="ECO:0007669"/>
    <property type="project" value="InterPro"/>
</dbReference>
<sequence length="867" mass="99491">MLILLFVCIILTNMTNTNQEGEVRMDAAESEKPQSEMRKAANPEAVKAFDDALQNAYKTIVKCTKTAQSFPSSHENSLLIASPAYINGVASTSEKVMGLVDKLLRRQNISKSMSNLYHEGQKDVLIDANDKLLESINTRIDVMAGVKTPSALLPSTPRVVKESWNKKLKSSNVWQEVTQARNKPKNWFTMTKANVVVERPQLRFKDKIDNSHETLFEPKLKDKPNALKPLAILLEKYDVIESFSHPYEYELDLYAPNENFLSCDTPREPLSLEETPLVMVVEPVHVKQLVADLRQQKEIGIDLEYHHYRSFQGYTCLMQISTREKDYVVDTLKLREHLEVLNEIFTDNKIVKVFHGADLDIRWLQKDFGVYVVGMFDTHQACKFLSMPRQSLAYLLKHYCNVDSDKTFQLFDWRHRPLPKPALLYARSDTHYLLYVYDRMKQDLVEAARGKQNLVMSTFNNSRNVCKYKYEKPVFKPEGYKSIFRSHTLLNNQQKYALSELYTWRDKTARERDESTGYVLPNHMLLQIAQSIPRDIQGIFACCNPVPQLVKELVLEIHAIILKARLQPLTKPVEKTNQTVVASKKQQVDPPHDSMDSLNYKGLPPVFPDNANIIQLQPGMKLTVVHYSNDTVADIGKAVIGLFFEDREKVGSNKLTKIKMKTARFETPYQRFLKSKEYAKAVQEKLDKENAEMKKKQVKKEPEEKIPKVNVKQEKPEPVVLKQIKTEEKVEMEKEKRKKILQEREEGKEDQQQQQQPRAKKIKTEKGEEKFADKSVGGKSEENLVRSEKEGHGKGKNIRNEPKDAANDKDNNTGKTKTTAVPSVDYSKVNFNKYMAKPNMNSGLNQNGKRPKGGKGGGGKPNKKKKR</sequence>